<proteinExistence type="predicted"/>
<sequence length="150" mass="16933">MKVQGTWTSGREVLECGKVEMSAEVERILTEHAFSRSCSHYQQHNKIITTSFSHPKQHHSGGKNGFRFSCMFLIVGTITNSVLVGQCCAAGIIDNVPSSFRVVSTNCRLLIDLLFVEKKTKQTRVWKSPTPSRISEKYTYLRLTPSPRLL</sequence>
<organism evidence="1 2">
    <name type="scientific">Nesidiocoris tenuis</name>
    <dbReference type="NCBI Taxonomy" id="355587"/>
    <lineage>
        <taxon>Eukaryota</taxon>
        <taxon>Metazoa</taxon>
        <taxon>Ecdysozoa</taxon>
        <taxon>Arthropoda</taxon>
        <taxon>Hexapoda</taxon>
        <taxon>Insecta</taxon>
        <taxon>Pterygota</taxon>
        <taxon>Neoptera</taxon>
        <taxon>Paraneoptera</taxon>
        <taxon>Hemiptera</taxon>
        <taxon>Heteroptera</taxon>
        <taxon>Panheteroptera</taxon>
        <taxon>Cimicomorpha</taxon>
        <taxon>Miridae</taxon>
        <taxon>Dicyphina</taxon>
        <taxon>Nesidiocoris</taxon>
    </lineage>
</organism>
<keyword evidence="2" id="KW-1185">Reference proteome</keyword>
<evidence type="ECO:0000313" key="2">
    <source>
        <dbReference type="Proteomes" id="UP000479000"/>
    </source>
</evidence>
<reference evidence="1 2" key="1">
    <citation type="submission" date="2020-02" db="EMBL/GenBank/DDBJ databases">
        <authorList>
            <person name="Ferguson B K."/>
        </authorList>
    </citation>
    <scope>NUCLEOTIDE SEQUENCE [LARGE SCALE GENOMIC DNA]</scope>
</reference>
<evidence type="ECO:0000313" key="1">
    <source>
        <dbReference type="EMBL" id="CAB0013378.1"/>
    </source>
</evidence>
<feature type="non-terminal residue" evidence="1">
    <location>
        <position position="150"/>
    </location>
</feature>
<dbReference type="Proteomes" id="UP000479000">
    <property type="component" value="Unassembled WGS sequence"/>
</dbReference>
<dbReference type="AlphaFoldDB" id="A0A6H5H9T2"/>
<name>A0A6H5H9T2_9HEMI</name>
<protein>
    <submittedName>
        <fullName evidence="1">Uncharacterized protein</fullName>
    </submittedName>
</protein>
<dbReference type="EMBL" id="CADCXU010026590">
    <property type="protein sequence ID" value="CAB0013378.1"/>
    <property type="molecule type" value="Genomic_DNA"/>
</dbReference>
<accession>A0A6H5H9T2</accession>
<gene>
    <name evidence="1" type="ORF">NTEN_LOCUS17989</name>
</gene>